<accession>A0ABM0LXL8</accession>
<organism evidence="3 4">
    <name type="scientific">Saccoglossus kowalevskii</name>
    <name type="common">Acorn worm</name>
    <dbReference type="NCBI Taxonomy" id="10224"/>
    <lineage>
        <taxon>Eukaryota</taxon>
        <taxon>Metazoa</taxon>
        <taxon>Hemichordata</taxon>
        <taxon>Enteropneusta</taxon>
        <taxon>Harrimaniidae</taxon>
        <taxon>Saccoglossus</taxon>
    </lineage>
</organism>
<dbReference type="Proteomes" id="UP000694865">
    <property type="component" value="Unplaced"/>
</dbReference>
<keyword evidence="3" id="KW-1185">Reference proteome</keyword>
<feature type="compositionally biased region" description="Polar residues" evidence="1">
    <location>
        <begin position="127"/>
        <end position="141"/>
    </location>
</feature>
<evidence type="ECO:0000256" key="2">
    <source>
        <dbReference type="SAM" id="Phobius"/>
    </source>
</evidence>
<gene>
    <name evidence="4" type="primary">LOC102806649</name>
</gene>
<keyword evidence="2" id="KW-1133">Transmembrane helix</keyword>
<dbReference type="RefSeq" id="XP_006812509.1">
    <property type="nucleotide sequence ID" value="XM_006812446.1"/>
</dbReference>
<protein>
    <submittedName>
        <fullName evidence="4">Uncharacterized protein LOC102806649</fullName>
    </submittedName>
</protein>
<feature type="transmembrane region" description="Helical" evidence="2">
    <location>
        <begin position="42"/>
        <end position="64"/>
    </location>
</feature>
<evidence type="ECO:0000313" key="4">
    <source>
        <dbReference type="RefSeq" id="XP_006812509.1"/>
    </source>
</evidence>
<name>A0ABM0LXL8_SACKO</name>
<keyword evidence="2" id="KW-0812">Transmembrane</keyword>
<proteinExistence type="predicted"/>
<feature type="region of interest" description="Disordered" evidence="1">
    <location>
        <begin position="77"/>
        <end position="147"/>
    </location>
</feature>
<dbReference type="GeneID" id="102806649"/>
<sequence length="147" mass="15979">MASCHVRGPQLLSRTALCECGQPPPWNLSLPPCIIDASFFKWYIILIGIISLTVVIIIIIIIIWKRKKFSNCVLSAPSATGSDAPHSEIPTPIKTKASTTQPPNTDDEEMNNSTVSTSSKKTDESSGYSSRTNLSRSTDGQMTPVEV</sequence>
<keyword evidence="2" id="KW-0472">Membrane</keyword>
<reference evidence="4" key="1">
    <citation type="submission" date="2025-08" db="UniProtKB">
        <authorList>
            <consortium name="RefSeq"/>
        </authorList>
    </citation>
    <scope>IDENTIFICATION</scope>
    <source>
        <tissue evidence="4">Testes</tissue>
    </source>
</reference>
<evidence type="ECO:0000313" key="3">
    <source>
        <dbReference type="Proteomes" id="UP000694865"/>
    </source>
</evidence>
<evidence type="ECO:0000256" key="1">
    <source>
        <dbReference type="SAM" id="MobiDB-lite"/>
    </source>
</evidence>